<gene>
    <name evidence="10" type="primary">105313806</name>
</gene>
<evidence type="ECO:0000259" key="9">
    <source>
        <dbReference type="PROSITE" id="PS50262"/>
    </source>
</evidence>
<evidence type="ECO:0000256" key="5">
    <source>
        <dbReference type="ARBA" id="ARBA00023136"/>
    </source>
</evidence>
<dbReference type="OMA" id="CFREDIR"/>
<feature type="transmembrane region" description="Helical" evidence="8">
    <location>
        <begin position="25"/>
        <end position="50"/>
    </location>
</feature>
<dbReference type="OrthoDB" id="6358729at2759"/>
<dbReference type="PROSITE" id="PS50262">
    <property type="entry name" value="G_PROTEIN_RECEP_F1_2"/>
    <property type="match status" value="1"/>
</dbReference>
<dbReference type="FunCoup" id="A0A1X7U7Y1">
    <property type="interactions" value="198"/>
</dbReference>
<dbReference type="AlphaFoldDB" id="A0A1X7U7Y1"/>
<feature type="transmembrane region" description="Helical" evidence="8">
    <location>
        <begin position="250"/>
        <end position="278"/>
    </location>
</feature>
<keyword evidence="5 8" id="KW-0472">Membrane</keyword>
<accession>A0A1X7U7Y1</accession>
<evidence type="ECO:0000256" key="8">
    <source>
        <dbReference type="SAM" id="Phobius"/>
    </source>
</evidence>
<evidence type="ECO:0000256" key="4">
    <source>
        <dbReference type="ARBA" id="ARBA00023040"/>
    </source>
</evidence>
<comment type="subcellular location">
    <subcellularLocation>
        <location evidence="1">Membrane</location>
        <topology evidence="1">Multi-pass membrane protein</topology>
    </subcellularLocation>
</comment>
<keyword evidence="7" id="KW-0807">Transducer</keyword>
<dbReference type="InterPro" id="IPR000276">
    <property type="entry name" value="GPCR_Rhodpsn"/>
</dbReference>
<feature type="transmembrane region" description="Helical" evidence="8">
    <location>
        <begin position="107"/>
        <end position="128"/>
    </location>
</feature>
<dbReference type="GO" id="GO:0004930">
    <property type="term" value="F:G protein-coupled receptor activity"/>
    <property type="evidence" value="ECO:0007669"/>
    <property type="project" value="UniProtKB-KW"/>
</dbReference>
<evidence type="ECO:0000313" key="11">
    <source>
        <dbReference type="Proteomes" id="UP000007879"/>
    </source>
</evidence>
<dbReference type="CDD" id="cd00637">
    <property type="entry name" value="7tm_classA_rhodopsin-like"/>
    <property type="match status" value="1"/>
</dbReference>
<evidence type="ECO:0000256" key="7">
    <source>
        <dbReference type="ARBA" id="ARBA00023224"/>
    </source>
</evidence>
<feature type="transmembrane region" description="Helical" evidence="8">
    <location>
        <begin position="149"/>
        <end position="174"/>
    </location>
</feature>
<dbReference type="STRING" id="400682.A0A1X7U7Y1"/>
<feature type="transmembrane region" description="Helical" evidence="8">
    <location>
        <begin position="194"/>
        <end position="221"/>
    </location>
</feature>
<dbReference type="InParanoid" id="A0A1X7U7Y1"/>
<feature type="transmembrane region" description="Helical" evidence="8">
    <location>
        <begin position="284"/>
        <end position="306"/>
    </location>
</feature>
<dbReference type="Proteomes" id="UP000007879">
    <property type="component" value="Unassembled WGS sequence"/>
</dbReference>
<dbReference type="EnsemblMetazoa" id="XM_011407529.2">
    <property type="protein sequence ID" value="XP_011405831.1"/>
    <property type="gene ID" value="LOC105313806"/>
</dbReference>
<proteinExistence type="predicted"/>
<reference evidence="11" key="1">
    <citation type="journal article" date="2010" name="Nature">
        <title>The Amphimedon queenslandica genome and the evolution of animal complexity.</title>
        <authorList>
            <person name="Srivastava M."/>
            <person name="Simakov O."/>
            <person name="Chapman J."/>
            <person name="Fahey B."/>
            <person name="Gauthier M.E."/>
            <person name="Mitros T."/>
            <person name="Richards G.S."/>
            <person name="Conaco C."/>
            <person name="Dacre M."/>
            <person name="Hellsten U."/>
            <person name="Larroux C."/>
            <person name="Putnam N.H."/>
            <person name="Stanke M."/>
            <person name="Adamska M."/>
            <person name="Darling A."/>
            <person name="Degnan S.M."/>
            <person name="Oakley T.H."/>
            <person name="Plachetzki D.C."/>
            <person name="Zhai Y."/>
            <person name="Adamski M."/>
            <person name="Calcino A."/>
            <person name="Cummins S.F."/>
            <person name="Goodstein D.M."/>
            <person name="Harris C."/>
            <person name="Jackson D.J."/>
            <person name="Leys S.P."/>
            <person name="Shu S."/>
            <person name="Woodcroft B.J."/>
            <person name="Vervoort M."/>
            <person name="Kosik K.S."/>
            <person name="Manning G."/>
            <person name="Degnan B.M."/>
            <person name="Rokhsar D.S."/>
        </authorList>
    </citation>
    <scope>NUCLEOTIDE SEQUENCE [LARGE SCALE GENOMIC DNA]</scope>
</reference>
<evidence type="ECO:0000313" key="10">
    <source>
        <dbReference type="EnsemblMetazoa" id="Aqu2.1.23885_001"/>
    </source>
</evidence>
<feature type="domain" description="G-protein coupled receptors family 1 profile" evidence="9">
    <location>
        <begin position="40"/>
        <end position="303"/>
    </location>
</feature>
<dbReference type="Pfam" id="PF00001">
    <property type="entry name" value="7tm_1"/>
    <property type="match status" value="1"/>
</dbReference>
<feature type="transmembrane region" description="Helical" evidence="8">
    <location>
        <begin position="62"/>
        <end position="87"/>
    </location>
</feature>
<keyword evidence="6" id="KW-0675">Receptor</keyword>
<dbReference type="PRINTS" id="PR00237">
    <property type="entry name" value="GPCRRHODOPSN"/>
</dbReference>
<dbReference type="Gene3D" id="1.20.1070.10">
    <property type="entry name" value="Rhodopsin 7-helix transmembrane proteins"/>
    <property type="match status" value="1"/>
</dbReference>
<evidence type="ECO:0000256" key="6">
    <source>
        <dbReference type="ARBA" id="ARBA00023170"/>
    </source>
</evidence>
<dbReference type="KEGG" id="aqu:105313806"/>
<keyword evidence="3 8" id="KW-1133">Transmembrane helix</keyword>
<dbReference type="EnsemblMetazoa" id="Aqu2.1.23885_001">
    <property type="protein sequence ID" value="Aqu2.1.23885_001"/>
    <property type="gene ID" value="Aqu2.1.23885"/>
</dbReference>
<evidence type="ECO:0000256" key="2">
    <source>
        <dbReference type="ARBA" id="ARBA00022692"/>
    </source>
</evidence>
<keyword evidence="4" id="KW-0297">G-protein coupled receptor</keyword>
<name>A0A1X7U7Y1_AMPQE</name>
<sequence>MDDEQQDVLLRNYNFTLSADINGPLLAAVISIEMIAGLIANSFVLIITICHCSSGTWKKPSTLFLTNMLICNLFTVLLVMPLNIISLASRGWIFGVTVDQKLITCNLAGYIYWNSVLLISLSLMLLSIDRWIYIVQAMRYDSLVTPRRALLAIIITWSLAIVLNVTPFFGFGTYNFLESYAGCSPIWEGHVGYVVYMLIIFVSIVGTIVVTSCWTFCYLFMYIRRRKERSSIGPGRKRSIDQYVAARRKLIVLFGVLLFIHFISYLPGIITAGVVIFVSLPKEVYATSYILFLSITTLSPLAQSCFREDIRSKLCKKKEEPPGTVDSSPFTDN</sequence>
<dbReference type="GO" id="GO:0016020">
    <property type="term" value="C:membrane"/>
    <property type="evidence" value="ECO:0007669"/>
    <property type="project" value="UniProtKB-SubCell"/>
</dbReference>
<dbReference type="SUPFAM" id="SSF81321">
    <property type="entry name" value="Family A G protein-coupled receptor-like"/>
    <property type="match status" value="1"/>
</dbReference>
<protein>
    <recommendedName>
        <fullName evidence="9">G-protein coupled receptors family 1 profile domain-containing protein</fullName>
    </recommendedName>
</protein>
<dbReference type="eggNOG" id="KOG3656">
    <property type="taxonomic scope" value="Eukaryota"/>
</dbReference>
<evidence type="ECO:0000256" key="3">
    <source>
        <dbReference type="ARBA" id="ARBA00022989"/>
    </source>
</evidence>
<keyword evidence="11" id="KW-1185">Reference proteome</keyword>
<dbReference type="InterPro" id="IPR017452">
    <property type="entry name" value="GPCR_Rhodpsn_7TM"/>
</dbReference>
<dbReference type="PANTHER" id="PTHR24240">
    <property type="entry name" value="OPSIN"/>
    <property type="match status" value="1"/>
</dbReference>
<organism evidence="10">
    <name type="scientific">Amphimedon queenslandica</name>
    <name type="common">Sponge</name>
    <dbReference type="NCBI Taxonomy" id="400682"/>
    <lineage>
        <taxon>Eukaryota</taxon>
        <taxon>Metazoa</taxon>
        <taxon>Porifera</taxon>
        <taxon>Demospongiae</taxon>
        <taxon>Heteroscleromorpha</taxon>
        <taxon>Haplosclerida</taxon>
        <taxon>Niphatidae</taxon>
        <taxon>Amphimedon</taxon>
    </lineage>
</organism>
<reference evidence="10" key="2">
    <citation type="submission" date="2017-05" db="UniProtKB">
        <authorList>
            <consortium name="EnsemblMetazoa"/>
        </authorList>
    </citation>
    <scope>IDENTIFICATION</scope>
</reference>
<keyword evidence="2 8" id="KW-0812">Transmembrane</keyword>
<dbReference type="InterPro" id="IPR050125">
    <property type="entry name" value="GPCR_opsins"/>
</dbReference>
<evidence type="ECO:0000256" key="1">
    <source>
        <dbReference type="ARBA" id="ARBA00004141"/>
    </source>
</evidence>